<evidence type="ECO:0000313" key="3">
    <source>
        <dbReference type="EMBL" id="RZU32248.1"/>
    </source>
</evidence>
<dbReference type="AlphaFoldDB" id="A0A4Q7Y6F2"/>
<reference evidence="3 4" key="1">
    <citation type="submission" date="2019-02" db="EMBL/GenBank/DDBJ databases">
        <title>Sequencing the genomes of 1000 actinobacteria strains.</title>
        <authorList>
            <person name="Klenk H.-P."/>
        </authorList>
    </citation>
    <scope>NUCLEOTIDE SEQUENCE [LARGE SCALE GENOMIC DNA]</scope>
    <source>
        <strain evidence="3 4">DSM 44509</strain>
    </source>
</reference>
<dbReference type="SUPFAM" id="SSF53850">
    <property type="entry name" value="Periplasmic binding protein-like II"/>
    <property type="match status" value="1"/>
</dbReference>
<dbReference type="Gene3D" id="3.40.190.10">
    <property type="entry name" value="Periplasmic binding protein-like II"/>
    <property type="match status" value="1"/>
</dbReference>
<dbReference type="PANTHER" id="PTHR30290">
    <property type="entry name" value="PERIPLASMIC BINDING COMPONENT OF ABC TRANSPORTER"/>
    <property type="match status" value="1"/>
</dbReference>
<dbReference type="InterPro" id="IPR000914">
    <property type="entry name" value="SBP_5_dom"/>
</dbReference>
<feature type="region of interest" description="Disordered" evidence="1">
    <location>
        <begin position="228"/>
        <end position="260"/>
    </location>
</feature>
<comment type="caution">
    <text evidence="3">The sequence shown here is derived from an EMBL/GenBank/DDBJ whole genome shotgun (WGS) entry which is preliminary data.</text>
</comment>
<dbReference type="Pfam" id="PF00496">
    <property type="entry name" value="SBP_bac_5"/>
    <property type="match status" value="1"/>
</dbReference>
<dbReference type="InterPro" id="IPR030678">
    <property type="entry name" value="Peptide/Ni-bd"/>
</dbReference>
<dbReference type="PIRSF" id="PIRSF002741">
    <property type="entry name" value="MppA"/>
    <property type="match status" value="1"/>
</dbReference>
<dbReference type="GO" id="GO:0042597">
    <property type="term" value="C:periplasmic space"/>
    <property type="evidence" value="ECO:0007669"/>
    <property type="project" value="UniProtKB-ARBA"/>
</dbReference>
<protein>
    <submittedName>
        <fullName evidence="3">Peptide/nickel transport system substrate-binding protein</fullName>
    </submittedName>
</protein>
<feature type="domain" description="Solute-binding protein family 5" evidence="2">
    <location>
        <begin position="120"/>
        <end position="507"/>
    </location>
</feature>
<accession>A0A4Q7Y6F2</accession>
<dbReference type="OrthoDB" id="5240629at2"/>
<dbReference type="InterPro" id="IPR039424">
    <property type="entry name" value="SBP_5"/>
</dbReference>
<proteinExistence type="predicted"/>
<gene>
    <name evidence="3" type="ORF">BKA19_1943</name>
</gene>
<evidence type="ECO:0000313" key="4">
    <source>
        <dbReference type="Proteomes" id="UP000292507"/>
    </source>
</evidence>
<dbReference type="GO" id="GO:0043190">
    <property type="term" value="C:ATP-binding cassette (ABC) transporter complex"/>
    <property type="evidence" value="ECO:0007669"/>
    <property type="project" value="InterPro"/>
</dbReference>
<dbReference type="PANTHER" id="PTHR30290:SF83">
    <property type="entry name" value="ABC TRANSPORTER SUBSTRATE-BINDING PROTEIN"/>
    <property type="match status" value="1"/>
</dbReference>
<dbReference type="EMBL" id="SHKV01000001">
    <property type="protein sequence ID" value="RZU32248.1"/>
    <property type="molecule type" value="Genomic_DNA"/>
</dbReference>
<keyword evidence="4" id="KW-1185">Reference proteome</keyword>
<feature type="region of interest" description="Disordered" evidence="1">
    <location>
        <begin position="187"/>
        <end position="207"/>
    </location>
</feature>
<sequence>MVQQRLERPADRLPAWAQGWSRRRILGSAAVLLLVAVLAVSCLGGAGGRADVPVLADGADAGVEGVRSPSDVSGGTLRLVAPPIDSLDPQRSYLPGVWNLMRLYTRTLVTYSSEPGATGELVPDLATDLGTVSEDGLTWTFTLREGVRFETGQPITSRDVKYGIARSFASDVIVGGPTYVVDLLDDPGNPYPGPYSKEEDDPDLTAVETPDDRTIVFRLRAPQPDFPYVMALPSSSPVPADADTRGEYGRDPVSSGPYAVTSVDPETGIRLDRNPQWDPATDGVRTALPDTVVVRTGLSGLERDQALLAGSADIDISGTGVQTATTARMPDQEELLARVDDVTTGAVRILALPTDVAPMDDPGCRAAVAAAVDRRAVQTALGGAVDVVRSSQLWPRDLAGGPEQRDAGPDLDRARAALEECGRPDGFSTVLAVVDSRSSLEAAGVLAAQLGEVGIDVEVRPLDPVTFYATEVGNPDVVRQNGYGLVLATRTADLPTPGSFLVPLVDGRSVRTVGNSNYARLDDPAINTLVDEARAQGGDSWRAVAEAAVETSAYVPLAETRIQLLAGQRLRNGLVMRPYAGYDVATAGVR</sequence>
<dbReference type="GO" id="GO:0015833">
    <property type="term" value="P:peptide transport"/>
    <property type="evidence" value="ECO:0007669"/>
    <property type="project" value="TreeGrafter"/>
</dbReference>
<dbReference type="CDD" id="cd08506">
    <property type="entry name" value="PBP2_clavulanate_OppA2"/>
    <property type="match status" value="1"/>
</dbReference>
<organism evidence="3 4">
    <name type="scientific">Blastococcus saxobsidens</name>
    <dbReference type="NCBI Taxonomy" id="138336"/>
    <lineage>
        <taxon>Bacteria</taxon>
        <taxon>Bacillati</taxon>
        <taxon>Actinomycetota</taxon>
        <taxon>Actinomycetes</taxon>
        <taxon>Geodermatophilales</taxon>
        <taxon>Geodermatophilaceae</taxon>
        <taxon>Blastococcus</taxon>
    </lineage>
</organism>
<evidence type="ECO:0000259" key="2">
    <source>
        <dbReference type="Pfam" id="PF00496"/>
    </source>
</evidence>
<name>A0A4Q7Y6F2_9ACTN</name>
<dbReference type="GO" id="GO:1904680">
    <property type="term" value="F:peptide transmembrane transporter activity"/>
    <property type="evidence" value="ECO:0007669"/>
    <property type="project" value="TreeGrafter"/>
</dbReference>
<evidence type="ECO:0000256" key="1">
    <source>
        <dbReference type="SAM" id="MobiDB-lite"/>
    </source>
</evidence>
<dbReference type="Proteomes" id="UP000292507">
    <property type="component" value="Unassembled WGS sequence"/>
</dbReference>
<dbReference type="Gene3D" id="3.10.105.10">
    <property type="entry name" value="Dipeptide-binding Protein, Domain 3"/>
    <property type="match status" value="1"/>
</dbReference>